<evidence type="ECO:0000313" key="3">
    <source>
        <dbReference type="Proteomes" id="UP000283383"/>
    </source>
</evidence>
<comment type="caution">
    <text evidence="2">The sequence shown here is derived from an EMBL/GenBank/DDBJ whole genome shotgun (WGS) entry which is preliminary data.</text>
</comment>
<evidence type="ECO:0000256" key="1">
    <source>
        <dbReference type="SAM" id="MobiDB-lite"/>
    </source>
</evidence>
<dbReference type="Proteomes" id="UP000283383">
    <property type="component" value="Unassembled WGS sequence"/>
</dbReference>
<dbReference type="AlphaFoldDB" id="A0A420IRT2"/>
<evidence type="ECO:0000313" key="2">
    <source>
        <dbReference type="EMBL" id="RKF77246.1"/>
    </source>
</evidence>
<reference evidence="2 3" key="1">
    <citation type="journal article" date="2018" name="BMC Genomics">
        <title>Comparative genome analyses reveal sequence features reflecting distinct modes of host-adaptation between dicot and monocot powdery mildew.</title>
        <authorList>
            <person name="Wu Y."/>
            <person name="Ma X."/>
            <person name="Pan Z."/>
            <person name="Kale S.D."/>
            <person name="Song Y."/>
            <person name="King H."/>
            <person name="Zhang Q."/>
            <person name="Presley C."/>
            <person name="Deng X."/>
            <person name="Wei C.I."/>
            <person name="Xiao S."/>
        </authorList>
    </citation>
    <scope>NUCLEOTIDE SEQUENCE [LARGE SCALE GENOMIC DNA]</scope>
    <source>
        <strain evidence="2">UMSG3</strain>
    </source>
</reference>
<feature type="region of interest" description="Disordered" evidence="1">
    <location>
        <begin position="60"/>
        <end position="79"/>
    </location>
</feature>
<organism evidence="2 3">
    <name type="scientific">Golovinomyces cichoracearum</name>
    <dbReference type="NCBI Taxonomy" id="62708"/>
    <lineage>
        <taxon>Eukaryota</taxon>
        <taxon>Fungi</taxon>
        <taxon>Dikarya</taxon>
        <taxon>Ascomycota</taxon>
        <taxon>Pezizomycotina</taxon>
        <taxon>Leotiomycetes</taxon>
        <taxon>Erysiphales</taxon>
        <taxon>Erysiphaceae</taxon>
        <taxon>Golovinomyces</taxon>
    </lineage>
</organism>
<accession>A0A420IRT2</accession>
<feature type="region of interest" description="Disordered" evidence="1">
    <location>
        <begin position="114"/>
        <end position="138"/>
    </location>
</feature>
<dbReference type="EMBL" id="MCBQ01007356">
    <property type="protein sequence ID" value="RKF77246.1"/>
    <property type="molecule type" value="Genomic_DNA"/>
</dbReference>
<keyword evidence="3" id="KW-1185">Reference proteome</keyword>
<gene>
    <name evidence="2" type="ORF">GcM3_073042</name>
</gene>
<sequence>MSNLAQISSSPQHMGHNPISHFNHILTDISLGLFPLQNVYQTQRIPGNINDVRSIEPFEWAEGQTTHTQARPIKEKRQTTEIDRQRIRTALDLGHSVGHISEKMGFSRRQIYYVKTKGTTPRHNERGRNPKTPDRKAR</sequence>
<name>A0A420IRT2_9PEZI</name>
<proteinExistence type="predicted"/>
<feature type="compositionally biased region" description="Basic and acidic residues" evidence="1">
    <location>
        <begin position="122"/>
        <end position="138"/>
    </location>
</feature>
<protein>
    <submittedName>
        <fullName evidence="2">Uncharacterized protein</fullName>
    </submittedName>
</protein>